<comment type="caution">
    <text evidence="2">The sequence shown here is derived from an EMBL/GenBank/DDBJ whole genome shotgun (WGS) entry which is preliminary data.</text>
</comment>
<dbReference type="VEuPathDB" id="AmoebaDB:EHI8A_028550"/>
<dbReference type="SUPFAM" id="SSF50370">
    <property type="entry name" value="Ricin B-like lectins"/>
    <property type="match status" value="1"/>
</dbReference>
<organism evidence="2 3">
    <name type="scientific">Entamoeba histolytica</name>
    <dbReference type="NCBI Taxonomy" id="5759"/>
    <lineage>
        <taxon>Eukaryota</taxon>
        <taxon>Amoebozoa</taxon>
        <taxon>Evosea</taxon>
        <taxon>Archamoebae</taxon>
        <taxon>Mastigamoebida</taxon>
        <taxon>Entamoebidae</taxon>
        <taxon>Entamoeba</taxon>
    </lineage>
</organism>
<evidence type="ECO:0000259" key="1">
    <source>
        <dbReference type="Pfam" id="PF14200"/>
    </source>
</evidence>
<dbReference type="VEuPathDB" id="AmoebaDB:KM1_066010"/>
<dbReference type="OMA" id="MIMTREN"/>
<dbReference type="EMBL" id="BDEQ01000001">
    <property type="protein sequence ID" value="GAT93843.1"/>
    <property type="molecule type" value="Genomic_DNA"/>
</dbReference>
<sequence>MNEESLILQEEEKRDEITEKEKRKYLINTLKNISLVIKKLQTINSIESETHFIKELEGFNEQYQIIETKLKGIPEETSNFNESNEVIELEIELEELENKVQTKWKIENDRKVLYGTILNNTIYQIQPVCAPTMRIDVNGESIKDRSPISLFYSNQQKNQLFKIKQLEIPGHERCIVLQCNYSQKYLGRKHNKTKPGTKVTQTNGIESLEENHWELEPVGNGSFYINCAHCNLRMDVSRKNTKGLNKIICWLKKTENTENQQFLFIDNNLKDTI</sequence>
<accession>A0A5K1UBK1</accession>
<dbReference type="Pfam" id="PF14200">
    <property type="entry name" value="RicinB_lectin_2"/>
    <property type="match status" value="1"/>
</dbReference>
<dbReference type="InterPro" id="IPR000772">
    <property type="entry name" value="Ricin_B_lectin"/>
</dbReference>
<dbReference type="CDD" id="cd00161">
    <property type="entry name" value="beta-trefoil_Ricin-like"/>
    <property type="match status" value="1"/>
</dbReference>
<reference evidence="2 3" key="1">
    <citation type="submission" date="2016-05" db="EMBL/GenBank/DDBJ databases">
        <title>First whole genome sequencing of Entamoeba histolytica HM1:IMSS-clone-6.</title>
        <authorList>
            <person name="Mukherjee Avik.K."/>
            <person name="Izumyama S."/>
            <person name="Nakada-Tsukui K."/>
            <person name="Nozaki T."/>
        </authorList>
    </citation>
    <scope>NUCLEOTIDE SEQUENCE [LARGE SCALE GENOMIC DNA]</scope>
    <source>
        <strain evidence="2 3">HM1:IMSS clone 6</strain>
    </source>
</reference>
<evidence type="ECO:0000313" key="3">
    <source>
        <dbReference type="Proteomes" id="UP000078387"/>
    </source>
</evidence>
<dbReference type="AlphaFoldDB" id="A0A5K1UBK1"/>
<dbReference type="Proteomes" id="UP000078387">
    <property type="component" value="Unassembled WGS sequence"/>
</dbReference>
<dbReference type="InterPro" id="IPR035992">
    <property type="entry name" value="Ricin_B-like_lectins"/>
</dbReference>
<dbReference type="VEuPathDB" id="AmoebaDB:EHI5A_055200"/>
<protein>
    <recommendedName>
        <fullName evidence="1">Ricin B lectin domain-containing protein</fullName>
    </recommendedName>
</protein>
<name>A0A5K1UBK1_ENTHI</name>
<dbReference type="Gene3D" id="2.80.10.50">
    <property type="match status" value="2"/>
</dbReference>
<dbReference type="VEuPathDB" id="AmoebaDB:EHI_008140"/>
<dbReference type="VEuPathDB" id="AmoebaDB:EHI7A_031150"/>
<evidence type="ECO:0000313" key="2">
    <source>
        <dbReference type="EMBL" id="GAT93843.1"/>
    </source>
</evidence>
<proteinExistence type="predicted"/>
<feature type="domain" description="Ricin B lectin" evidence="1">
    <location>
        <begin position="158"/>
        <end position="250"/>
    </location>
</feature>
<gene>
    <name evidence="2" type="ORF">CL6EHI_008140</name>
</gene>